<dbReference type="GO" id="GO:0016746">
    <property type="term" value="F:acyltransferase activity"/>
    <property type="evidence" value="ECO:0007669"/>
    <property type="project" value="InterPro"/>
</dbReference>
<accession>A0A1Y5TMM4</accession>
<dbReference type="EMBL" id="FWFR01000002">
    <property type="protein sequence ID" value="SLN67153.1"/>
    <property type="molecule type" value="Genomic_DNA"/>
</dbReference>
<dbReference type="InterPro" id="IPR055140">
    <property type="entry name" value="Thiolase_C_2"/>
</dbReference>
<organism evidence="2 3">
    <name type="scientific">Oceanibacterium hippocampi</name>
    <dbReference type="NCBI Taxonomy" id="745714"/>
    <lineage>
        <taxon>Bacteria</taxon>
        <taxon>Pseudomonadati</taxon>
        <taxon>Pseudomonadota</taxon>
        <taxon>Alphaproteobacteria</taxon>
        <taxon>Sneathiellales</taxon>
        <taxon>Sneathiellaceae</taxon>
        <taxon>Oceanibacterium</taxon>
    </lineage>
</organism>
<evidence type="ECO:0000313" key="2">
    <source>
        <dbReference type="EMBL" id="SLN67153.1"/>
    </source>
</evidence>
<dbReference type="InParanoid" id="A0A1Y5TMM4"/>
<dbReference type="RefSeq" id="WP_085884421.1">
    <property type="nucleotide sequence ID" value="NZ_FWFR01000002.1"/>
</dbReference>
<dbReference type="AlphaFoldDB" id="A0A1Y5TMM4"/>
<evidence type="ECO:0000313" key="3">
    <source>
        <dbReference type="Proteomes" id="UP000193200"/>
    </source>
</evidence>
<dbReference type="PANTHER" id="PTHR42870">
    <property type="entry name" value="ACETYL-COA C-ACETYLTRANSFERASE"/>
    <property type="match status" value="1"/>
</dbReference>
<dbReference type="InterPro" id="IPR016039">
    <property type="entry name" value="Thiolase-like"/>
</dbReference>
<protein>
    <submittedName>
        <fullName evidence="2">Lipid-transfer protein</fullName>
    </submittedName>
</protein>
<dbReference type="CDD" id="cd00829">
    <property type="entry name" value="SCP-x_thiolase"/>
    <property type="match status" value="1"/>
</dbReference>
<dbReference type="PANTHER" id="PTHR42870:SF1">
    <property type="entry name" value="NON-SPECIFIC LIPID-TRANSFER PROTEIN-LIKE 2"/>
    <property type="match status" value="1"/>
</dbReference>
<name>A0A1Y5TMM4_9PROT</name>
<dbReference type="Gene3D" id="3.40.47.10">
    <property type="match status" value="1"/>
</dbReference>
<dbReference type="OrthoDB" id="9790314at2"/>
<sequence>MTGVTQRRNGIRGAVAVAGIGETTYYKHGHAAESEYVLALKAILRAAEDAGIDPRDIDGFASYSNDRNDPSRIAAALGIRELRLANMHWGGGGGGVAAAIANGAAAIVAGFAECVVVFRALAQGQFRRFGEALPDRAVTGDAAYLSPYGVLSPAQKYAMRATRFMHDYGIGNDALRAIAMASYNHAQRNPRAIRYGRPLDRQTYDESRWIVEPVNRLYDCCQENDGAAALILVSAERAKDLPKKPAYILAAAQGSEYRSAAPALNSALMPTASFSTVAPRLYEAAGLTPADIDVVQSYENFTTGVLMAIVEHGFCSPGEADEFFTLENLSAPSGRMPLNTSGGNLAEGYVHGLGLQLEAVRQIRGDSSNQVPNAKLALTIGGPMVSPVSSLIMGSEETLL</sequence>
<feature type="domain" description="Thiolase C-terminal" evidence="1">
    <location>
        <begin position="268"/>
        <end position="389"/>
    </location>
</feature>
<dbReference type="SUPFAM" id="SSF53901">
    <property type="entry name" value="Thiolase-like"/>
    <property type="match status" value="2"/>
</dbReference>
<keyword evidence="3" id="KW-1185">Reference proteome</keyword>
<proteinExistence type="predicted"/>
<dbReference type="Proteomes" id="UP000193200">
    <property type="component" value="Unassembled WGS sequence"/>
</dbReference>
<evidence type="ECO:0000259" key="1">
    <source>
        <dbReference type="Pfam" id="PF22691"/>
    </source>
</evidence>
<reference evidence="2 3" key="1">
    <citation type="submission" date="2017-03" db="EMBL/GenBank/DDBJ databases">
        <authorList>
            <person name="Afonso C.L."/>
            <person name="Miller P.J."/>
            <person name="Scott M.A."/>
            <person name="Spackman E."/>
            <person name="Goraichik I."/>
            <person name="Dimitrov K.M."/>
            <person name="Suarez D.L."/>
            <person name="Swayne D.E."/>
        </authorList>
    </citation>
    <scope>NUCLEOTIDE SEQUENCE [LARGE SCALE GENOMIC DNA]</scope>
    <source>
        <strain evidence="2 3">CECT 7691</strain>
    </source>
</reference>
<dbReference type="Pfam" id="PF22691">
    <property type="entry name" value="Thiolase_C_1"/>
    <property type="match status" value="1"/>
</dbReference>
<gene>
    <name evidence="2" type="ORF">OCH7691_03118</name>
</gene>